<reference evidence="1 2" key="1">
    <citation type="submission" date="2021-01" db="EMBL/GenBank/DDBJ databases">
        <title>Whole genome shotgun sequence of Actinoplanes humidus NBRC 14915.</title>
        <authorList>
            <person name="Komaki H."/>
            <person name="Tamura T."/>
        </authorList>
    </citation>
    <scope>NUCLEOTIDE SEQUENCE [LARGE SCALE GENOMIC DNA]</scope>
    <source>
        <strain evidence="1 2">NBRC 14915</strain>
    </source>
</reference>
<name>A0ABQ3ZJ47_9ACTN</name>
<evidence type="ECO:0008006" key="3">
    <source>
        <dbReference type="Google" id="ProtNLM"/>
    </source>
</evidence>
<dbReference type="Proteomes" id="UP000603200">
    <property type="component" value="Unassembled WGS sequence"/>
</dbReference>
<evidence type="ECO:0000313" key="1">
    <source>
        <dbReference type="EMBL" id="GIE18610.1"/>
    </source>
</evidence>
<proteinExistence type="predicted"/>
<protein>
    <recommendedName>
        <fullName evidence="3">Phosphotransferase family enzyme</fullName>
    </recommendedName>
</protein>
<evidence type="ECO:0000313" key="2">
    <source>
        <dbReference type="Proteomes" id="UP000603200"/>
    </source>
</evidence>
<dbReference type="EMBL" id="BOMN01000022">
    <property type="protein sequence ID" value="GIE18610.1"/>
    <property type="molecule type" value="Genomic_DNA"/>
</dbReference>
<gene>
    <name evidence="1" type="ORF">Ahu01nite_017120</name>
</gene>
<accession>A0ABQ3ZJ47</accession>
<organism evidence="1 2">
    <name type="scientific">Winogradskya humida</name>
    <dbReference type="NCBI Taxonomy" id="113566"/>
    <lineage>
        <taxon>Bacteria</taxon>
        <taxon>Bacillati</taxon>
        <taxon>Actinomycetota</taxon>
        <taxon>Actinomycetes</taxon>
        <taxon>Micromonosporales</taxon>
        <taxon>Micromonosporaceae</taxon>
        <taxon>Winogradskya</taxon>
    </lineage>
</organism>
<dbReference type="SUPFAM" id="SSF56112">
    <property type="entry name" value="Protein kinase-like (PK-like)"/>
    <property type="match status" value="1"/>
</dbReference>
<sequence length="75" mass="7953">MDGTTLVHTDLGPANLIVTPRGLRIADWGEMGGEVGGANAGWMLDLAAWTSQWAAYRTITGRLGAVLQRAGRSRS</sequence>
<keyword evidence="2" id="KW-1185">Reference proteome</keyword>
<dbReference type="InterPro" id="IPR011009">
    <property type="entry name" value="Kinase-like_dom_sf"/>
</dbReference>
<comment type="caution">
    <text evidence="1">The sequence shown here is derived from an EMBL/GenBank/DDBJ whole genome shotgun (WGS) entry which is preliminary data.</text>
</comment>